<keyword evidence="2 7" id="KW-0732">Signal</keyword>
<feature type="domain" description="Sushi" evidence="8">
    <location>
        <begin position="115"/>
        <end position="172"/>
    </location>
</feature>
<gene>
    <name evidence="10" type="ORF">HCN44_000178</name>
</gene>
<dbReference type="EMBL" id="JACMRX010000004">
    <property type="protein sequence ID" value="KAF7990373.1"/>
    <property type="molecule type" value="Genomic_DNA"/>
</dbReference>
<dbReference type="GO" id="GO:0030414">
    <property type="term" value="F:peptidase inhibitor activity"/>
    <property type="evidence" value="ECO:0007669"/>
    <property type="project" value="InterPro"/>
</dbReference>
<evidence type="ECO:0000256" key="4">
    <source>
        <dbReference type="ARBA" id="ARBA00023157"/>
    </source>
</evidence>
<feature type="domain" description="Sushi" evidence="8">
    <location>
        <begin position="551"/>
        <end position="622"/>
    </location>
</feature>
<dbReference type="PANTHER" id="PTHR45656">
    <property type="entry name" value="PROTEIN CBR-CLEC-78"/>
    <property type="match status" value="1"/>
</dbReference>
<feature type="compositionally biased region" description="Acidic residues" evidence="6">
    <location>
        <begin position="33"/>
        <end position="53"/>
    </location>
</feature>
<evidence type="ECO:0000259" key="8">
    <source>
        <dbReference type="PROSITE" id="PS50923"/>
    </source>
</evidence>
<dbReference type="InterPro" id="IPR000436">
    <property type="entry name" value="Sushi_SCR_CCP_dom"/>
</dbReference>
<evidence type="ECO:0000256" key="1">
    <source>
        <dbReference type="ARBA" id="ARBA00022659"/>
    </source>
</evidence>
<dbReference type="OrthoDB" id="5804959at2759"/>
<evidence type="ECO:0000259" key="9">
    <source>
        <dbReference type="PROSITE" id="PS51390"/>
    </source>
</evidence>
<dbReference type="SUPFAM" id="SSF57535">
    <property type="entry name" value="Complement control module/SCR domain"/>
    <property type="match status" value="7"/>
</dbReference>
<evidence type="ECO:0000256" key="5">
    <source>
        <dbReference type="PROSITE-ProRule" id="PRU00302"/>
    </source>
</evidence>
<dbReference type="PANTHER" id="PTHR45656:SF4">
    <property type="entry name" value="PROTEIN CBR-CLEC-78"/>
    <property type="match status" value="1"/>
</dbReference>
<dbReference type="FunFam" id="2.10.70.10:FF:000014">
    <property type="entry name" value="Membrane cofactor protein"/>
    <property type="match status" value="1"/>
</dbReference>
<keyword evidence="1 5" id="KW-0768">Sushi</keyword>
<keyword evidence="11" id="KW-1185">Reference proteome</keyword>
<feature type="chain" id="PRO_5032997853" evidence="7">
    <location>
        <begin position="24"/>
        <end position="656"/>
    </location>
</feature>
<dbReference type="PROSITE" id="PS50923">
    <property type="entry name" value="SUSHI"/>
    <property type="match status" value="7"/>
</dbReference>
<name>A0A834XN54_APHGI</name>
<dbReference type="CDD" id="cd00033">
    <property type="entry name" value="CCP"/>
    <property type="match status" value="6"/>
</dbReference>
<dbReference type="Pfam" id="PF00084">
    <property type="entry name" value="Sushi"/>
    <property type="match status" value="7"/>
</dbReference>
<feature type="domain" description="Sushi" evidence="8">
    <location>
        <begin position="241"/>
        <end position="299"/>
    </location>
</feature>
<feature type="domain" description="Sushi" evidence="8">
    <location>
        <begin position="487"/>
        <end position="550"/>
    </location>
</feature>
<dbReference type="InterPro" id="IPR035976">
    <property type="entry name" value="Sushi/SCR/CCP_sf"/>
</dbReference>
<evidence type="ECO:0000313" key="10">
    <source>
        <dbReference type="EMBL" id="KAF7990373.1"/>
    </source>
</evidence>
<dbReference type="InterPro" id="IPR051277">
    <property type="entry name" value="SEZ6_CSMD_C4BPB_Regulators"/>
</dbReference>
<dbReference type="AlphaFoldDB" id="A0A834XN54"/>
<feature type="domain" description="Sushi" evidence="8">
    <location>
        <begin position="176"/>
        <end position="240"/>
    </location>
</feature>
<dbReference type="SMART" id="SM00032">
    <property type="entry name" value="CCP"/>
    <property type="match status" value="8"/>
</dbReference>
<evidence type="ECO:0000256" key="2">
    <source>
        <dbReference type="ARBA" id="ARBA00022729"/>
    </source>
</evidence>
<dbReference type="PROSITE" id="PS51390">
    <property type="entry name" value="WAP"/>
    <property type="match status" value="1"/>
</dbReference>
<feature type="domain" description="WAP" evidence="9">
    <location>
        <begin position="61"/>
        <end position="114"/>
    </location>
</feature>
<dbReference type="Gene3D" id="2.10.70.10">
    <property type="entry name" value="Complement Module, domain 1"/>
    <property type="match status" value="8"/>
</dbReference>
<feature type="signal peptide" evidence="7">
    <location>
        <begin position="1"/>
        <end position="23"/>
    </location>
</feature>
<comment type="caution">
    <text evidence="10">The sequence shown here is derived from an EMBL/GenBank/DDBJ whole genome shotgun (WGS) entry which is preliminary data.</text>
</comment>
<keyword evidence="3" id="KW-0677">Repeat</keyword>
<evidence type="ECO:0000256" key="6">
    <source>
        <dbReference type="SAM" id="MobiDB-lite"/>
    </source>
</evidence>
<comment type="caution">
    <text evidence="5">Lacks conserved residue(s) required for the propagation of feature annotation.</text>
</comment>
<accession>A0A834XN54</accession>
<evidence type="ECO:0000256" key="3">
    <source>
        <dbReference type="ARBA" id="ARBA00022737"/>
    </source>
</evidence>
<dbReference type="InterPro" id="IPR008197">
    <property type="entry name" value="WAP_dom"/>
</dbReference>
<keyword evidence="4 5" id="KW-1015">Disulfide bond</keyword>
<protein>
    <submittedName>
        <fullName evidence="10">Uncharacterized protein</fullName>
    </submittedName>
</protein>
<feature type="disulfide bond" evidence="5">
    <location>
        <begin position="331"/>
        <end position="358"/>
    </location>
</feature>
<dbReference type="Proteomes" id="UP000639338">
    <property type="component" value="Unassembled WGS sequence"/>
</dbReference>
<feature type="disulfide bond" evidence="5">
    <location>
        <begin position="143"/>
        <end position="170"/>
    </location>
</feature>
<evidence type="ECO:0000256" key="7">
    <source>
        <dbReference type="SAM" id="SignalP"/>
    </source>
</evidence>
<feature type="disulfide bond" evidence="5">
    <location>
        <begin position="391"/>
        <end position="418"/>
    </location>
</feature>
<proteinExistence type="predicted"/>
<evidence type="ECO:0000313" key="11">
    <source>
        <dbReference type="Proteomes" id="UP000639338"/>
    </source>
</evidence>
<organism evidence="10 11">
    <name type="scientific">Aphidius gifuensis</name>
    <name type="common">Parasitoid wasp</name>
    <dbReference type="NCBI Taxonomy" id="684658"/>
    <lineage>
        <taxon>Eukaryota</taxon>
        <taxon>Metazoa</taxon>
        <taxon>Ecdysozoa</taxon>
        <taxon>Arthropoda</taxon>
        <taxon>Hexapoda</taxon>
        <taxon>Insecta</taxon>
        <taxon>Pterygota</taxon>
        <taxon>Neoptera</taxon>
        <taxon>Endopterygota</taxon>
        <taxon>Hymenoptera</taxon>
        <taxon>Apocrita</taxon>
        <taxon>Ichneumonoidea</taxon>
        <taxon>Braconidae</taxon>
        <taxon>Aphidiinae</taxon>
        <taxon>Aphidius</taxon>
    </lineage>
</organism>
<reference evidence="10 11" key="1">
    <citation type="submission" date="2020-08" db="EMBL/GenBank/DDBJ databases">
        <title>Aphidius gifuensis genome sequencing and assembly.</title>
        <authorList>
            <person name="Du Z."/>
        </authorList>
    </citation>
    <scope>NUCLEOTIDE SEQUENCE [LARGE SCALE GENOMIC DNA]</scope>
    <source>
        <strain evidence="10">YNYX2018</strain>
        <tissue evidence="10">Adults</tissue>
    </source>
</reference>
<feature type="domain" description="Sushi" evidence="8">
    <location>
        <begin position="303"/>
        <end position="360"/>
    </location>
</feature>
<dbReference type="GO" id="GO:0005576">
    <property type="term" value="C:extracellular region"/>
    <property type="evidence" value="ECO:0007669"/>
    <property type="project" value="InterPro"/>
</dbReference>
<sequence>MKINSLIPLSLILLSLKIILTETKVQQRATIDSPDDDVDEDYSTGYEESEIDDDGKIYKNPRNSPSVECPRDEIKAESFGQHCLRKCSTDEDCKSKKKKCRCDGLCGMSCIKLERECPVLKDIEYGQMTVSGKLFGDTANYICNTGYILVGYPQRTCQADGYWSGFIPSCKKGINSFCNKPPIISNAQHNFPLEQTTFDIDTVVQYTCDEGYETTGFLKAKCLLVDGKINWFGPDITCNPKSCGTPSDIPNGWHSGGCFTYDCRVSYYCAEGHELVGRAEKICSAFGTWTPKELPQCVQVTEVQCPVPENPQNGKAIYTSFSYNAIVSYECKYGFNLIGQSTRKCQANREWSEHAPVCKEIDCGPPGILYNGWIDGIERGSGLGASIIFRCKEHMKLQGNSSSVCEENGKWRYGLPSCLAPCIIPHIEKGTIAVITNEKNLLKNITVVEHGERLDVNCIENFESSANGVPIICNNGTWSIIPSCTPARCKKMPKSPRNGMVIAPKMNHGMRAVFRCKDGFTLVGGGPTNTSTSLVCHYGQWIGDIPHCIEVFCAFPGYVQNGKVLLVGNMGVYDYRPYVKKVPNNKQIMYDCDKGYILSEGPPGATCIGGNWSPKELPLCLPGQHPRLRWSKRRRRSVTINNNHFKFNNTFNIIQN</sequence>
<feature type="domain" description="Sushi" evidence="8">
    <location>
        <begin position="361"/>
        <end position="420"/>
    </location>
</feature>
<feature type="region of interest" description="Disordered" evidence="6">
    <location>
        <begin position="29"/>
        <end position="57"/>
    </location>
</feature>